<comment type="subcellular location">
    <subcellularLocation>
        <location evidence="6">Membrane</location>
        <topology evidence="6">Single-pass type II membrane protein</topology>
    </subcellularLocation>
</comment>
<keyword evidence="6" id="KW-0812">Transmembrane</keyword>
<accession>A0A1F4UIK0</accession>
<dbReference type="GO" id="GO:0016020">
    <property type="term" value="C:membrane"/>
    <property type="evidence" value="ECO:0007669"/>
    <property type="project" value="UniProtKB-SubCell"/>
</dbReference>
<keyword evidence="6" id="KW-0472">Membrane</keyword>
<dbReference type="CDD" id="cd06530">
    <property type="entry name" value="S26_SPase_I"/>
    <property type="match status" value="1"/>
</dbReference>
<dbReference type="EC" id="3.4.21.89" evidence="3 6"/>
<dbReference type="PROSITE" id="PS00761">
    <property type="entry name" value="SPASE_I_3"/>
    <property type="match status" value="1"/>
</dbReference>
<evidence type="ECO:0000256" key="5">
    <source>
        <dbReference type="PIRSR" id="PIRSR600223-1"/>
    </source>
</evidence>
<comment type="caution">
    <text evidence="8">The sequence shown here is derived from an EMBL/GenBank/DDBJ whole genome shotgun (WGS) entry which is preliminary data.</text>
</comment>
<dbReference type="GO" id="GO:0009003">
    <property type="term" value="F:signal peptidase activity"/>
    <property type="evidence" value="ECO:0007669"/>
    <property type="project" value="UniProtKB-EC"/>
</dbReference>
<dbReference type="EMBL" id="MEUW01000009">
    <property type="protein sequence ID" value="OGC44798.1"/>
    <property type="molecule type" value="Genomic_DNA"/>
</dbReference>
<protein>
    <recommendedName>
        <fullName evidence="3 6">Signal peptidase I</fullName>
        <ecNumber evidence="3 6">3.4.21.89</ecNumber>
    </recommendedName>
</protein>
<gene>
    <name evidence="8" type="ORF">A2V54_01475</name>
</gene>
<dbReference type="PANTHER" id="PTHR43390:SF1">
    <property type="entry name" value="CHLOROPLAST PROCESSING PEPTIDASE"/>
    <property type="match status" value="1"/>
</dbReference>
<evidence type="ECO:0000256" key="6">
    <source>
        <dbReference type="RuleBase" id="RU362042"/>
    </source>
</evidence>
<sequence length="194" mass="22331">MILRLLRGVITFFFEIAETAILAVLIFLALYLFLVRPHQIRGDSMLPNFHNGEYLLTEMVSYNLLRKGPQRGEVIVFRSPEQPNLDFIKRVIALPEEKVKLENGKVFVISKEHPEGFLLEEDYLEEGTVTEGRRTIKDGKVFSTGGGYVVMGDNRERSSDSREWGVIKKENIIGKVWLRYWPPEAVALIKPAFY</sequence>
<evidence type="ECO:0000256" key="3">
    <source>
        <dbReference type="ARBA" id="ARBA00013208"/>
    </source>
</evidence>
<feature type="transmembrane region" description="Helical" evidence="6">
    <location>
        <begin position="12"/>
        <end position="35"/>
    </location>
</feature>
<evidence type="ECO:0000256" key="4">
    <source>
        <dbReference type="ARBA" id="ARBA00022801"/>
    </source>
</evidence>
<dbReference type="PANTHER" id="PTHR43390">
    <property type="entry name" value="SIGNAL PEPTIDASE I"/>
    <property type="match status" value="1"/>
</dbReference>
<dbReference type="PRINTS" id="PR00727">
    <property type="entry name" value="LEADERPTASE"/>
</dbReference>
<dbReference type="Pfam" id="PF10502">
    <property type="entry name" value="Peptidase_S26"/>
    <property type="match status" value="1"/>
</dbReference>
<dbReference type="InterPro" id="IPR036286">
    <property type="entry name" value="LexA/Signal_pep-like_sf"/>
</dbReference>
<keyword evidence="6" id="KW-0645">Protease</keyword>
<feature type="domain" description="Peptidase S26" evidence="7">
    <location>
        <begin position="15"/>
        <end position="181"/>
    </location>
</feature>
<dbReference type="InterPro" id="IPR000223">
    <property type="entry name" value="Pept_S26A_signal_pept_1"/>
</dbReference>
<keyword evidence="4 6" id="KW-0378">Hydrolase</keyword>
<evidence type="ECO:0000313" key="8">
    <source>
        <dbReference type="EMBL" id="OGC44798.1"/>
    </source>
</evidence>
<organism evidence="8 9">
    <name type="scientific">candidate division WWE3 bacterium RBG_19FT_COMBO_53_11</name>
    <dbReference type="NCBI Taxonomy" id="1802613"/>
    <lineage>
        <taxon>Bacteria</taxon>
        <taxon>Katanobacteria</taxon>
    </lineage>
</organism>
<feature type="active site" evidence="5">
    <location>
        <position position="44"/>
    </location>
</feature>
<proteinExistence type="inferred from homology"/>
<evidence type="ECO:0000256" key="1">
    <source>
        <dbReference type="ARBA" id="ARBA00000677"/>
    </source>
</evidence>
<dbReference type="Gene3D" id="2.10.109.10">
    <property type="entry name" value="Umud Fragment, subunit A"/>
    <property type="match status" value="1"/>
</dbReference>
<evidence type="ECO:0000256" key="2">
    <source>
        <dbReference type="ARBA" id="ARBA00009370"/>
    </source>
</evidence>
<dbReference type="NCBIfam" id="TIGR02227">
    <property type="entry name" value="sigpep_I_bact"/>
    <property type="match status" value="1"/>
</dbReference>
<dbReference type="Proteomes" id="UP000176583">
    <property type="component" value="Unassembled WGS sequence"/>
</dbReference>
<feature type="active site" evidence="5">
    <location>
        <position position="89"/>
    </location>
</feature>
<dbReference type="GO" id="GO:0004252">
    <property type="term" value="F:serine-type endopeptidase activity"/>
    <property type="evidence" value="ECO:0007669"/>
    <property type="project" value="InterPro"/>
</dbReference>
<dbReference type="SUPFAM" id="SSF51306">
    <property type="entry name" value="LexA/Signal peptidase"/>
    <property type="match status" value="1"/>
</dbReference>
<comment type="catalytic activity">
    <reaction evidence="1 6">
        <text>Cleavage of hydrophobic, N-terminal signal or leader sequences from secreted and periplasmic proteins.</text>
        <dbReference type="EC" id="3.4.21.89"/>
    </reaction>
</comment>
<dbReference type="InterPro" id="IPR019758">
    <property type="entry name" value="Pept_S26A_signal_pept_1_CS"/>
</dbReference>
<name>A0A1F4UIK0_UNCKA</name>
<evidence type="ECO:0000313" key="9">
    <source>
        <dbReference type="Proteomes" id="UP000176583"/>
    </source>
</evidence>
<dbReference type="InterPro" id="IPR019533">
    <property type="entry name" value="Peptidase_S26"/>
</dbReference>
<dbReference type="GO" id="GO:0006465">
    <property type="term" value="P:signal peptide processing"/>
    <property type="evidence" value="ECO:0007669"/>
    <property type="project" value="InterPro"/>
</dbReference>
<keyword evidence="6" id="KW-1133">Transmembrane helix</keyword>
<dbReference type="STRING" id="1802613.A2V54_01475"/>
<dbReference type="AlphaFoldDB" id="A0A1F4UIK0"/>
<evidence type="ECO:0000259" key="7">
    <source>
        <dbReference type="Pfam" id="PF10502"/>
    </source>
</evidence>
<reference evidence="8 9" key="1">
    <citation type="journal article" date="2016" name="Nat. Commun.">
        <title>Thousands of microbial genomes shed light on interconnected biogeochemical processes in an aquifer system.</title>
        <authorList>
            <person name="Anantharaman K."/>
            <person name="Brown C.T."/>
            <person name="Hug L.A."/>
            <person name="Sharon I."/>
            <person name="Castelle C.J."/>
            <person name="Probst A.J."/>
            <person name="Thomas B.C."/>
            <person name="Singh A."/>
            <person name="Wilkins M.J."/>
            <person name="Karaoz U."/>
            <person name="Brodie E.L."/>
            <person name="Williams K.H."/>
            <person name="Hubbard S.S."/>
            <person name="Banfield J.F."/>
        </authorList>
    </citation>
    <scope>NUCLEOTIDE SEQUENCE [LARGE SCALE GENOMIC DNA]</scope>
</reference>
<comment type="similarity">
    <text evidence="2 6">Belongs to the peptidase S26 family.</text>
</comment>